<evidence type="ECO:0000313" key="2">
    <source>
        <dbReference type="EMBL" id="CAF4695935.1"/>
    </source>
</evidence>
<dbReference type="Proteomes" id="UP000663869">
    <property type="component" value="Unassembled WGS sequence"/>
</dbReference>
<evidence type="ECO:0000313" key="1">
    <source>
        <dbReference type="EMBL" id="CAF3348360.1"/>
    </source>
</evidence>
<proteinExistence type="predicted"/>
<protein>
    <submittedName>
        <fullName evidence="2">Uncharacterized protein</fullName>
    </submittedName>
</protein>
<dbReference type="AlphaFoldDB" id="A0A821ICJ0"/>
<sequence length="164" mass="18193">MLSTSQEFTSRILQYSYYMINGMNVKYARRWIDPISYGVNGTSPGFLANSFHNGLAMLSSNFYPNLASTFVGSPVERADSSWEVSPYTWTTQSHYQPFPKNFSTGPNSNGLGVWNACSQYASISGELAIYNDGADTVKASDVDHISIFDVEINLYITFCNNTGI</sequence>
<gene>
    <name evidence="1" type="ORF">FME351_LOCUS4248</name>
    <name evidence="2" type="ORF">TSG867_LOCUS33095</name>
</gene>
<reference evidence="2" key="1">
    <citation type="submission" date="2021-02" db="EMBL/GenBank/DDBJ databases">
        <authorList>
            <person name="Nowell W R."/>
        </authorList>
    </citation>
    <scope>NUCLEOTIDE SEQUENCE</scope>
</reference>
<dbReference type="Proteomes" id="UP000663862">
    <property type="component" value="Unassembled WGS sequence"/>
</dbReference>
<dbReference type="EMBL" id="CAJOBQ010009012">
    <property type="protein sequence ID" value="CAF4695935.1"/>
    <property type="molecule type" value="Genomic_DNA"/>
</dbReference>
<dbReference type="EMBL" id="CAJNYU010000298">
    <property type="protein sequence ID" value="CAF3348360.1"/>
    <property type="molecule type" value="Genomic_DNA"/>
</dbReference>
<evidence type="ECO:0000313" key="3">
    <source>
        <dbReference type="Proteomes" id="UP000663862"/>
    </source>
</evidence>
<accession>A0A821ICJ0</accession>
<name>A0A821ICJ0_9BILA</name>
<organism evidence="2 3">
    <name type="scientific">Rotaria socialis</name>
    <dbReference type="NCBI Taxonomy" id="392032"/>
    <lineage>
        <taxon>Eukaryota</taxon>
        <taxon>Metazoa</taxon>
        <taxon>Spiralia</taxon>
        <taxon>Gnathifera</taxon>
        <taxon>Rotifera</taxon>
        <taxon>Eurotatoria</taxon>
        <taxon>Bdelloidea</taxon>
        <taxon>Philodinida</taxon>
        <taxon>Philodinidae</taxon>
        <taxon>Rotaria</taxon>
    </lineage>
</organism>
<comment type="caution">
    <text evidence="2">The sequence shown here is derived from an EMBL/GenBank/DDBJ whole genome shotgun (WGS) entry which is preliminary data.</text>
</comment>